<dbReference type="InterPro" id="IPR050103">
    <property type="entry name" value="Class-III_PLP-dep_AT"/>
</dbReference>
<protein>
    <recommendedName>
        <fullName evidence="6">Aspartate aminotransferase family protein</fullName>
    </recommendedName>
</protein>
<evidence type="ECO:0000256" key="2">
    <source>
        <dbReference type="ARBA" id="ARBA00022898"/>
    </source>
</evidence>
<evidence type="ECO:0008006" key="6">
    <source>
        <dbReference type="Google" id="ProtNLM"/>
    </source>
</evidence>
<dbReference type="CDD" id="cd00610">
    <property type="entry name" value="OAT_like"/>
    <property type="match status" value="1"/>
</dbReference>
<sequence>MIKHRIVYNTAVDWKFDIEKALGSYLWDTSGNTYIDFSSGWNTTNLGWNNPEINEFLQRQLGIRTYAPMWTADEMQIRYAEALTNSLPDYLNTVCRATGGTEANEMALKIARAATGRKKFVSFKHTYHGQSFGTIALGYVPEYVKQIEPLVPEYIQLDFPSMTDESKLNEKEILATFLESVEKTLKTNEVAAVLTEAGTITGWGSMLIAPQGYLQGLSKLTKQYGTLLILDEVGTGFSRTGKLYALEHEKVVPDMVTFAKGIANGAVPLGAVAVNDKLVKDHIAEFKPTSSYGWTPLACAAALKTLEIHLRDKVWEQAEQKGNFVMQYLASGEKLKNHVKNIRGKGLEIGFDLEKANYKEVIQKAWGKGLHVADAGGCIQLMPPLTIDQSDLVKGLEILKAAIVAN</sequence>
<dbReference type="FunFam" id="3.40.640.10:FF:000004">
    <property type="entry name" value="Acetylornithine aminotransferase"/>
    <property type="match status" value="1"/>
</dbReference>
<dbReference type="Pfam" id="PF00202">
    <property type="entry name" value="Aminotran_3"/>
    <property type="match status" value="1"/>
</dbReference>
<dbReference type="InterPro" id="IPR049704">
    <property type="entry name" value="Aminotrans_3_PPA_site"/>
</dbReference>
<gene>
    <name evidence="4" type="ORF">COU88_02935</name>
</gene>
<dbReference type="Proteomes" id="UP000229554">
    <property type="component" value="Unassembled WGS sequence"/>
</dbReference>
<dbReference type="SUPFAM" id="SSF53383">
    <property type="entry name" value="PLP-dependent transferases"/>
    <property type="match status" value="1"/>
</dbReference>
<comment type="caution">
    <text evidence="4">The sequence shown here is derived from an EMBL/GenBank/DDBJ whole genome shotgun (WGS) entry which is preliminary data.</text>
</comment>
<organism evidence="4 5">
    <name type="scientific">Candidatus Roizmanbacteria bacterium CG10_big_fil_rev_8_21_14_0_10_39_6</name>
    <dbReference type="NCBI Taxonomy" id="1974853"/>
    <lineage>
        <taxon>Bacteria</taxon>
        <taxon>Candidatus Roizmaniibacteriota</taxon>
    </lineage>
</organism>
<name>A0A2M8KSE7_9BACT</name>
<dbReference type="AlphaFoldDB" id="A0A2M8KSE7"/>
<evidence type="ECO:0000256" key="1">
    <source>
        <dbReference type="ARBA" id="ARBA00001933"/>
    </source>
</evidence>
<dbReference type="PIRSF" id="PIRSF000521">
    <property type="entry name" value="Transaminase_4ab_Lys_Orn"/>
    <property type="match status" value="1"/>
</dbReference>
<dbReference type="GO" id="GO:0042802">
    <property type="term" value="F:identical protein binding"/>
    <property type="evidence" value="ECO:0007669"/>
    <property type="project" value="TreeGrafter"/>
</dbReference>
<evidence type="ECO:0000313" key="4">
    <source>
        <dbReference type="EMBL" id="PJE62831.1"/>
    </source>
</evidence>
<dbReference type="GO" id="GO:0030170">
    <property type="term" value="F:pyridoxal phosphate binding"/>
    <property type="evidence" value="ECO:0007669"/>
    <property type="project" value="InterPro"/>
</dbReference>
<dbReference type="InterPro" id="IPR015421">
    <property type="entry name" value="PyrdxlP-dep_Trfase_major"/>
</dbReference>
<dbReference type="InterPro" id="IPR005814">
    <property type="entry name" value="Aminotrans_3"/>
</dbReference>
<dbReference type="GO" id="GO:0008483">
    <property type="term" value="F:transaminase activity"/>
    <property type="evidence" value="ECO:0007669"/>
    <property type="project" value="InterPro"/>
</dbReference>
<accession>A0A2M8KSE7</accession>
<dbReference type="Gene3D" id="3.90.1150.10">
    <property type="entry name" value="Aspartate Aminotransferase, domain 1"/>
    <property type="match status" value="1"/>
</dbReference>
<dbReference type="EMBL" id="PFED01000120">
    <property type="protein sequence ID" value="PJE62831.1"/>
    <property type="molecule type" value="Genomic_DNA"/>
</dbReference>
<evidence type="ECO:0000256" key="3">
    <source>
        <dbReference type="RuleBase" id="RU003560"/>
    </source>
</evidence>
<reference evidence="5" key="1">
    <citation type="submission" date="2017-09" db="EMBL/GenBank/DDBJ databases">
        <title>Depth-based differentiation of microbial function through sediment-hosted aquifers and enrichment of novel symbionts in the deep terrestrial subsurface.</title>
        <authorList>
            <person name="Probst A.J."/>
            <person name="Ladd B."/>
            <person name="Jarett J.K."/>
            <person name="Geller-Mcgrath D.E."/>
            <person name="Sieber C.M.K."/>
            <person name="Emerson J.B."/>
            <person name="Anantharaman K."/>
            <person name="Thomas B.C."/>
            <person name="Malmstrom R."/>
            <person name="Stieglmeier M."/>
            <person name="Klingl A."/>
            <person name="Woyke T."/>
            <person name="Ryan C.M."/>
            <person name="Banfield J.F."/>
        </authorList>
    </citation>
    <scope>NUCLEOTIDE SEQUENCE [LARGE SCALE GENOMIC DNA]</scope>
</reference>
<dbReference type="PROSITE" id="PS00600">
    <property type="entry name" value="AA_TRANSFER_CLASS_3"/>
    <property type="match status" value="1"/>
</dbReference>
<comment type="cofactor">
    <cofactor evidence="1">
        <name>pyridoxal 5'-phosphate</name>
        <dbReference type="ChEBI" id="CHEBI:597326"/>
    </cofactor>
</comment>
<comment type="similarity">
    <text evidence="3">Belongs to the class-III pyridoxal-phosphate-dependent aminotransferase family.</text>
</comment>
<keyword evidence="2 3" id="KW-0663">Pyridoxal phosphate</keyword>
<evidence type="ECO:0000313" key="5">
    <source>
        <dbReference type="Proteomes" id="UP000229554"/>
    </source>
</evidence>
<dbReference type="Gene3D" id="3.40.640.10">
    <property type="entry name" value="Type I PLP-dependent aspartate aminotransferase-like (Major domain)"/>
    <property type="match status" value="1"/>
</dbReference>
<dbReference type="InterPro" id="IPR015422">
    <property type="entry name" value="PyrdxlP-dep_Trfase_small"/>
</dbReference>
<dbReference type="InterPro" id="IPR015424">
    <property type="entry name" value="PyrdxlP-dep_Trfase"/>
</dbReference>
<dbReference type="PANTHER" id="PTHR11986">
    <property type="entry name" value="AMINOTRANSFERASE CLASS III"/>
    <property type="match status" value="1"/>
</dbReference>
<proteinExistence type="inferred from homology"/>